<protein>
    <submittedName>
        <fullName evidence="1">Uncharacterized protein</fullName>
    </submittedName>
</protein>
<accession>A0A7J6WT59</accession>
<keyword evidence="2" id="KW-1185">Reference proteome</keyword>
<dbReference type="Proteomes" id="UP000554482">
    <property type="component" value="Unassembled WGS sequence"/>
</dbReference>
<reference evidence="1 2" key="1">
    <citation type="submission" date="2020-06" db="EMBL/GenBank/DDBJ databases">
        <title>Transcriptomic and genomic resources for Thalictrum thalictroides and T. hernandezii: Facilitating candidate gene discovery in an emerging model plant lineage.</title>
        <authorList>
            <person name="Arias T."/>
            <person name="Riano-Pachon D.M."/>
            <person name="Di Stilio V.S."/>
        </authorList>
    </citation>
    <scope>NUCLEOTIDE SEQUENCE [LARGE SCALE GENOMIC DNA]</scope>
    <source>
        <strain evidence="2">cv. WT478/WT964</strain>
        <tissue evidence="1">Leaves</tissue>
    </source>
</reference>
<proteinExistence type="predicted"/>
<organism evidence="1 2">
    <name type="scientific">Thalictrum thalictroides</name>
    <name type="common">Rue-anemone</name>
    <name type="synonym">Anemone thalictroides</name>
    <dbReference type="NCBI Taxonomy" id="46969"/>
    <lineage>
        <taxon>Eukaryota</taxon>
        <taxon>Viridiplantae</taxon>
        <taxon>Streptophyta</taxon>
        <taxon>Embryophyta</taxon>
        <taxon>Tracheophyta</taxon>
        <taxon>Spermatophyta</taxon>
        <taxon>Magnoliopsida</taxon>
        <taxon>Ranunculales</taxon>
        <taxon>Ranunculaceae</taxon>
        <taxon>Thalictroideae</taxon>
        <taxon>Thalictrum</taxon>
    </lineage>
</organism>
<comment type="caution">
    <text evidence="1">The sequence shown here is derived from an EMBL/GenBank/DDBJ whole genome shotgun (WGS) entry which is preliminary data.</text>
</comment>
<name>A0A7J6WT59_THATH</name>
<evidence type="ECO:0000313" key="2">
    <source>
        <dbReference type="Proteomes" id="UP000554482"/>
    </source>
</evidence>
<dbReference type="AlphaFoldDB" id="A0A7J6WT59"/>
<evidence type="ECO:0000313" key="1">
    <source>
        <dbReference type="EMBL" id="KAF5199988.1"/>
    </source>
</evidence>
<sequence>MTKKGGIPQSSVGQDQLVYMGKRVCCSCRKGSWDPLVWEAGNPRLLPNSYGRTIANVPTQERYHF</sequence>
<dbReference type="EMBL" id="JABWDY010011210">
    <property type="protein sequence ID" value="KAF5199988.1"/>
    <property type="molecule type" value="Genomic_DNA"/>
</dbReference>
<gene>
    <name evidence="1" type="ORF">FRX31_010426</name>
</gene>